<evidence type="ECO:0000313" key="4">
    <source>
        <dbReference type="Proteomes" id="UP000671852"/>
    </source>
</evidence>
<accession>A0A975B0Q4</accession>
<dbReference type="PANTHER" id="PTHR35272:SF3">
    <property type="entry name" value="THIOL:DISULFIDE INTERCHANGE PROTEIN DSBC"/>
    <property type="match status" value="1"/>
</dbReference>
<dbReference type="AlphaFoldDB" id="A0A975B0Q4"/>
<reference evidence="3" key="2">
    <citation type="submission" date="2021-04" db="EMBL/GenBank/DDBJ databases">
        <title>Isolation and characterization of a novel species of the genus Sulfurimonas.</title>
        <authorList>
            <person name="Fukui M."/>
        </authorList>
    </citation>
    <scope>NUCLEOTIDE SEQUENCE</scope>
    <source>
        <strain evidence="3">H1576</strain>
    </source>
</reference>
<dbReference type="Proteomes" id="UP000671852">
    <property type="component" value="Chromosome"/>
</dbReference>
<dbReference type="InterPro" id="IPR051470">
    <property type="entry name" value="Thiol:disulfide_interchange"/>
</dbReference>
<dbReference type="Pfam" id="PF13462">
    <property type="entry name" value="Thioredoxin_4"/>
    <property type="match status" value="1"/>
</dbReference>
<organism evidence="3 4">
    <name type="scientific">Sulfurimonas aquatica</name>
    <dbReference type="NCBI Taxonomy" id="2672570"/>
    <lineage>
        <taxon>Bacteria</taxon>
        <taxon>Pseudomonadati</taxon>
        <taxon>Campylobacterota</taxon>
        <taxon>Epsilonproteobacteria</taxon>
        <taxon>Campylobacterales</taxon>
        <taxon>Sulfurimonadaceae</taxon>
        <taxon>Sulfurimonas</taxon>
    </lineage>
</organism>
<dbReference type="PANTHER" id="PTHR35272">
    <property type="entry name" value="THIOL:DISULFIDE INTERCHANGE PROTEIN DSBC-RELATED"/>
    <property type="match status" value="1"/>
</dbReference>
<dbReference type="SUPFAM" id="SSF52833">
    <property type="entry name" value="Thioredoxin-like"/>
    <property type="match status" value="1"/>
</dbReference>
<gene>
    <name evidence="3" type="ORF">GJV85_08105</name>
</gene>
<keyword evidence="1" id="KW-0732">Signal</keyword>
<keyword evidence="4" id="KW-1185">Reference proteome</keyword>
<dbReference type="InterPro" id="IPR012336">
    <property type="entry name" value="Thioredoxin-like_fold"/>
</dbReference>
<proteinExistence type="predicted"/>
<sequence>MSLMLKLLAITLLLSSFANATTTSKKVEDYLSDEFGDNPNLKSVKVAVDEVKALENLKGWNAYIVDVEAVIKKDPKNLIKQKMIWFSNGDIITKELTSMNSGENLADLVKPNFKPAYYSKENLIYGNVDAEHRVAIFSDPLCPFCRSFVPKAIEEMKKRPEKFAIYYYHFPLPRLHPAAVPIVRAAVAAEHKGFKDVVLKMYNIKIDSNEKDIKKVLAAFNKAVGSNIKPEDLLPKEIEEQVKFDLDVANSVMVAGTPTVYFDDKVDKTKKKYQTVK</sequence>
<feature type="signal peptide" evidence="1">
    <location>
        <begin position="1"/>
        <end position="20"/>
    </location>
</feature>
<feature type="domain" description="Thioredoxin-like fold" evidence="2">
    <location>
        <begin position="120"/>
        <end position="275"/>
    </location>
</feature>
<dbReference type="KEGG" id="saqt:GJV85_08105"/>
<name>A0A975B0Q4_9BACT</name>
<dbReference type="Gene3D" id="3.40.30.10">
    <property type="entry name" value="Glutaredoxin"/>
    <property type="match status" value="1"/>
</dbReference>
<reference evidence="3" key="1">
    <citation type="submission" date="2019-11" db="EMBL/GenBank/DDBJ databases">
        <authorList>
            <person name="Kojima H."/>
        </authorList>
    </citation>
    <scope>NUCLEOTIDE SEQUENCE</scope>
    <source>
        <strain evidence="3">H1576</strain>
    </source>
</reference>
<dbReference type="EMBL" id="CP046072">
    <property type="protein sequence ID" value="QSZ42074.1"/>
    <property type="molecule type" value="Genomic_DNA"/>
</dbReference>
<evidence type="ECO:0000256" key="1">
    <source>
        <dbReference type="SAM" id="SignalP"/>
    </source>
</evidence>
<evidence type="ECO:0000259" key="2">
    <source>
        <dbReference type="Pfam" id="PF13462"/>
    </source>
</evidence>
<dbReference type="InterPro" id="IPR036249">
    <property type="entry name" value="Thioredoxin-like_sf"/>
</dbReference>
<feature type="chain" id="PRO_5038090165" evidence="1">
    <location>
        <begin position="21"/>
        <end position="277"/>
    </location>
</feature>
<protein>
    <submittedName>
        <fullName evidence="3">Thioredoxin domain-containing protein</fullName>
    </submittedName>
</protein>
<evidence type="ECO:0000313" key="3">
    <source>
        <dbReference type="EMBL" id="QSZ42074.1"/>
    </source>
</evidence>
<dbReference type="RefSeq" id="WP_207560890.1">
    <property type="nucleotide sequence ID" value="NZ_CP046072.1"/>
</dbReference>